<evidence type="ECO:0000256" key="2">
    <source>
        <dbReference type="ARBA" id="ARBA00022989"/>
    </source>
</evidence>
<dbReference type="Gene3D" id="1.20.1250.20">
    <property type="entry name" value="MFS general substrate transporter like domains"/>
    <property type="match status" value="2"/>
</dbReference>
<dbReference type="RefSeq" id="WP_123657478.1">
    <property type="nucleotide sequence ID" value="NZ_AYKG01000011.1"/>
</dbReference>
<protein>
    <submittedName>
        <fullName evidence="6">MFS transporter</fullName>
    </submittedName>
</protein>
<dbReference type="Pfam" id="PF07690">
    <property type="entry name" value="MFS_1"/>
    <property type="match status" value="1"/>
</dbReference>
<gene>
    <name evidence="6" type="ORF">SAJA_04660</name>
</gene>
<dbReference type="GO" id="GO:0005886">
    <property type="term" value="C:plasma membrane"/>
    <property type="evidence" value="ECO:0007669"/>
    <property type="project" value="TreeGrafter"/>
</dbReference>
<dbReference type="EMBL" id="AYKG01000011">
    <property type="protein sequence ID" value="ROO30641.1"/>
    <property type="molecule type" value="Genomic_DNA"/>
</dbReference>
<dbReference type="InParanoid" id="A0A423PYF8"/>
<feature type="transmembrane region" description="Helical" evidence="4">
    <location>
        <begin position="213"/>
        <end position="234"/>
    </location>
</feature>
<dbReference type="InterPro" id="IPR020846">
    <property type="entry name" value="MFS_dom"/>
</dbReference>
<feature type="domain" description="Major facilitator superfamily (MFS) profile" evidence="5">
    <location>
        <begin position="14"/>
        <end position="399"/>
    </location>
</feature>
<dbReference type="SUPFAM" id="SSF103473">
    <property type="entry name" value="MFS general substrate transporter"/>
    <property type="match status" value="1"/>
</dbReference>
<feature type="transmembrane region" description="Helical" evidence="4">
    <location>
        <begin position="164"/>
        <end position="187"/>
    </location>
</feature>
<evidence type="ECO:0000256" key="3">
    <source>
        <dbReference type="ARBA" id="ARBA00023136"/>
    </source>
</evidence>
<dbReference type="PROSITE" id="PS50850">
    <property type="entry name" value="MFS"/>
    <property type="match status" value="1"/>
</dbReference>
<keyword evidence="3 4" id="KW-0472">Membrane</keyword>
<feature type="transmembrane region" description="Helical" evidence="4">
    <location>
        <begin position="108"/>
        <end position="126"/>
    </location>
</feature>
<dbReference type="PANTHER" id="PTHR23521">
    <property type="entry name" value="TRANSPORTER MFS SUPERFAMILY"/>
    <property type="match status" value="1"/>
</dbReference>
<reference evidence="6 7" key="1">
    <citation type="submission" date="2013-10" db="EMBL/GenBank/DDBJ databases">
        <title>Salinisphaera japonica YTM-1 Genome Sequencing.</title>
        <authorList>
            <person name="Lai Q."/>
            <person name="Li C."/>
            <person name="Shao Z."/>
        </authorList>
    </citation>
    <scope>NUCLEOTIDE SEQUENCE [LARGE SCALE GENOMIC DNA]</scope>
    <source>
        <strain evidence="6 7">YTM-1</strain>
    </source>
</reference>
<dbReference type="OrthoDB" id="9781976at2"/>
<name>A0A423PYF8_9GAMM</name>
<feature type="transmembrane region" description="Helical" evidence="4">
    <location>
        <begin position="138"/>
        <end position="158"/>
    </location>
</feature>
<dbReference type="GO" id="GO:0022857">
    <property type="term" value="F:transmembrane transporter activity"/>
    <property type="evidence" value="ECO:0007669"/>
    <property type="project" value="InterPro"/>
</dbReference>
<evidence type="ECO:0000259" key="5">
    <source>
        <dbReference type="PROSITE" id="PS50850"/>
    </source>
</evidence>
<dbReference type="Proteomes" id="UP000285310">
    <property type="component" value="Unassembled WGS sequence"/>
</dbReference>
<feature type="transmembrane region" description="Helical" evidence="4">
    <location>
        <begin position="345"/>
        <end position="365"/>
    </location>
</feature>
<keyword evidence="2 4" id="KW-1133">Transmembrane helix</keyword>
<feature type="transmembrane region" description="Helical" evidence="4">
    <location>
        <begin position="254"/>
        <end position="273"/>
    </location>
</feature>
<organism evidence="6 7">
    <name type="scientific">Salinisphaera japonica YTM-1</name>
    <dbReference type="NCBI Taxonomy" id="1209778"/>
    <lineage>
        <taxon>Bacteria</taxon>
        <taxon>Pseudomonadati</taxon>
        <taxon>Pseudomonadota</taxon>
        <taxon>Gammaproteobacteria</taxon>
        <taxon>Salinisphaerales</taxon>
        <taxon>Salinisphaeraceae</taxon>
        <taxon>Salinisphaera</taxon>
    </lineage>
</organism>
<dbReference type="InterPro" id="IPR011701">
    <property type="entry name" value="MFS"/>
</dbReference>
<feature type="transmembrane region" description="Helical" evidence="4">
    <location>
        <begin position="50"/>
        <end position="71"/>
    </location>
</feature>
<comment type="caution">
    <text evidence="6">The sequence shown here is derived from an EMBL/GenBank/DDBJ whole genome shotgun (WGS) entry which is preliminary data.</text>
</comment>
<evidence type="ECO:0000256" key="4">
    <source>
        <dbReference type="SAM" id="Phobius"/>
    </source>
</evidence>
<evidence type="ECO:0000313" key="6">
    <source>
        <dbReference type="EMBL" id="ROO30641.1"/>
    </source>
</evidence>
<dbReference type="InterPro" id="IPR036259">
    <property type="entry name" value="MFS_trans_sf"/>
</dbReference>
<dbReference type="PANTHER" id="PTHR23521:SF3">
    <property type="entry name" value="MFS TRANSPORTER"/>
    <property type="match status" value="1"/>
</dbReference>
<feature type="transmembrane region" description="Helical" evidence="4">
    <location>
        <begin position="83"/>
        <end position="102"/>
    </location>
</feature>
<keyword evidence="1 4" id="KW-0812">Transmembrane</keyword>
<dbReference type="AlphaFoldDB" id="A0A423PYF8"/>
<proteinExistence type="predicted"/>
<evidence type="ECO:0000313" key="7">
    <source>
        <dbReference type="Proteomes" id="UP000285310"/>
    </source>
</evidence>
<accession>A0A423PYF8</accession>
<evidence type="ECO:0000256" key="1">
    <source>
        <dbReference type="ARBA" id="ARBA00022692"/>
    </source>
</evidence>
<keyword evidence="7" id="KW-1185">Reference proteome</keyword>
<feature type="transmembrane region" description="Helical" evidence="4">
    <location>
        <begin position="371"/>
        <end position="392"/>
    </location>
</feature>
<sequence>MSPPVAAAPSGRWLALAVLATGMLLGMAPWLSATAVLPELTAAWHLAPGWGAWLTIAVQLGFVAGALISATLNLADRANPRRLMALGAVAAGIANLGVLIVTTPTGVIAVRVATGMCLALVYPPAMKAMAAWFHRDRGLALGVMVGALALGSALPHLINGLGGLAWEPVIVASSALSIGGGLIVWIAGRDGPLSFPSAPFDPKKAFRALANRGVRLACIGYWGHMWELYAMWAWFGLFFSQALSRAGIANSTAWSALASFACIGIGALGCLVAGRVADGWGRSRTTIVCMSVSGACAASVGWLGPLGWPVLLVVGLIWGISVIADSAQFSTLVTELGDQATIGSALTLQLALGFALTAPSLWLIPWLAERFGWGTAFLALAAGPAIGIVAMMRLAPLEARASP</sequence>